<evidence type="ECO:0000313" key="2">
    <source>
        <dbReference type="EMBL" id="KAF6729107.1"/>
    </source>
</evidence>
<keyword evidence="1" id="KW-0732">Signal</keyword>
<dbReference type="EMBL" id="WKFB01000265">
    <property type="protein sequence ID" value="KAF6729107.1"/>
    <property type="molecule type" value="Genomic_DNA"/>
</dbReference>
<keyword evidence="2" id="KW-0176">Collagen</keyword>
<reference evidence="2" key="1">
    <citation type="journal article" name="BMC Genomics">
        <title>Long-read sequencing and de novo genome assembly of marine medaka (Oryzias melastigma).</title>
        <authorList>
            <person name="Liang P."/>
            <person name="Saqib H.S.A."/>
            <person name="Ni X."/>
            <person name="Shen Y."/>
        </authorList>
    </citation>
    <scope>NUCLEOTIDE SEQUENCE</scope>
    <source>
        <strain evidence="2">Bigg-433</strain>
    </source>
</reference>
<dbReference type="Proteomes" id="UP000646548">
    <property type="component" value="Unassembled WGS sequence"/>
</dbReference>
<name>A0A834FF30_ORYME</name>
<dbReference type="GO" id="GO:0005581">
    <property type="term" value="C:collagen trimer"/>
    <property type="evidence" value="ECO:0007669"/>
    <property type="project" value="UniProtKB-KW"/>
</dbReference>
<dbReference type="Gene3D" id="2.60.120.200">
    <property type="match status" value="1"/>
</dbReference>
<dbReference type="AlphaFoldDB" id="A0A834FF30"/>
<protein>
    <submittedName>
        <fullName evidence="2">Collagen alpha-1(XXVII) chain B</fullName>
    </submittedName>
</protein>
<dbReference type="InterPro" id="IPR013320">
    <property type="entry name" value="ConA-like_dom_sf"/>
</dbReference>
<feature type="signal peptide" evidence="1">
    <location>
        <begin position="1"/>
        <end position="36"/>
    </location>
</feature>
<comment type="caution">
    <text evidence="2">The sequence shown here is derived from an EMBL/GenBank/DDBJ whole genome shotgun (WGS) entry which is preliminary data.</text>
</comment>
<dbReference type="SUPFAM" id="SSF49899">
    <property type="entry name" value="Concanavalin A-like lectins/glucanases"/>
    <property type="match status" value="1"/>
</dbReference>
<evidence type="ECO:0000256" key="1">
    <source>
        <dbReference type="SAM" id="SignalP"/>
    </source>
</evidence>
<gene>
    <name evidence="2" type="ORF">FQA47_018330</name>
</gene>
<evidence type="ECO:0000313" key="3">
    <source>
        <dbReference type="Proteomes" id="UP000646548"/>
    </source>
</evidence>
<organism evidence="2 3">
    <name type="scientific">Oryzias melastigma</name>
    <name type="common">Marine medaka</name>
    <dbReference type="NCBI Taxonomy" id="30732"/>
    <lineage>
        <taxon>Eukaryota</taxon>
        <taxon>Metazoa</taxon>
        <taxon>Chordata</taxon>
        <taxon>Craniata</taxon>
        <taxon>Vertebrata</taxon>
        <taxon>Euteleostomi</taxon>
        <taxon>Actinopterygii</taxon>
        <taxon>Neopterygii</taxon>
        <taxon>Teleostei</taxon>
        <taxon>Neoteleostei</taxon>
        <taxon>Acanthomorphata</taxon>
        <taxon>Ovalentaria</taxon>
        <taxon>Atherinomorphae</taxon>
        <taxon>Beloniformes</taxon>
        <taxon>Adrianichthyidae</taxon>
        <taxon>Oryziinae</taxon>
        <taxon>Oryzias</taxon>
    </lineage>
</organism>
<accession>A0A834FF30</accession>
<sequence length="184" mass="20016">MNLGTRRRDCRTSRFGTKRALLLCTLLYCTCYLGRAQVHSEDVDILQKLGLKGEKPSRSAPAGVIPFKSGVILNQQAHIEAPLRSVIPAGVWPKLALVLSVRSHRVNNAFLFTLLSGNKKLLLGLQLVPGSLVLHAGPNTSVALQYEPHDGQWHQLALGINGQNVTLYASCGEQSITGGLWVGW</sequence>
<proteinExistence type="predicted"/>
<feature type="chain" id="PRO_5033023353" evidence="1">
    <location>
        <begin position="37"/>
        <end position="184"/>
    </location>
</feature>